<dbReference type="InterPro" id="IPR002939">
    <property type="entry name" value="DnaJ_C"/>
</dbReference>
<proteinExistence type="predicted"/>
<dbReference type="InterPro" id="IPR008971">
    <property type="entry name" value="HSP40/DnaJ_pept-bd"/>
</dbReference>
<evidence type="ECO:0000256" key="1">
    <source>
        <dbReference type="ARBA" id="ARBA00022729"/>
    </source>
</evidence>
<sequence>MRLKISSSSLVVTFLSIIVLVSLFDDVLAGRDFYKILGVSRSANLNQIKKAYRKLAKELHPDQNKEDPKAQEKFQDLAAAYEVLSDTEKRKIYDRHGEEGVQKNANMGDGQDPFESFFGDFFSFGGGGSREERNQRPKGGDVTMDLWVTLEEIFTGNFIEVVRYKPVARSDKGTRKCNCRMEMRTYQVGPGRFQMSQEQVCDECPNIKFVNEEKLLEIEIEPGMRDGHEYPFIAEGEPHIDGDAGDLKFIIRIEKHKRFERRNNDLYTNVTISLQDALNGFEMEIEHLDKHKVKVVREKITWPGATIKKKGEGLPKYENNNIKGDLYITFDIEFPKKELTKEQKELLRQIFEQDSKFKVYNGL</sequence>
<dbReference type="OrthoDB" id="550424at2759"/>
<dbReference type="FunFam" id="1.10.287.110:FF:000040">
    <property type="entry name" value="dnaJ homolog subfamily B member 11"/>
    <property type="match status" value="1"/>
</dbReference>
<dbReference type="PANTHER" id="PTHR44298:SF1">
    <property type="entry name" value="DNAJ HOMOLOG SUBFAMILY B MEMBER 11"/>
    <property type="match status" value="1"/>
</dbReference>
<accession>A0A813PJG5</accession>
<name>A0A813PJG5_9BILA</name>
<dbReference type="SUPFAM" id="SSF49493">
    <property type="entry name" value="HSP40/DnaJ peptide-binding domain"/>
    <property type="match status" value="2"/>
</dbReference>
<dbReference type="Gene3D" id="1.10.287.110">
    <property type="entry name" value="DnaJ domain"/>
    <property type="match status" value="1"/>
</dbReference>
<comment type="caution">
    <text evidence="5">The sequence shown here is derived from an EMBL/GenBank/DDBJ whole genome shotgun (WGS) entry which is preliminary data.</text>
</comment>
<dbReference type="AlphaFoldDB" id="A0A813PJG5"/>
<gene>
    <name evidence="5" type="ORF">OXX778_LOCUS4183</name>
</gene>
<evidence type="ECO:0000313" key="6">
    <source>
        <dbReference type="Proteomes" id="UP000663879"/>
    </source>
</evidence>
<dbReference type="SMART" id="SM00271">
    <property type="entry name" value="DnaJ"/>
    <property type="match status" value="1"/>
</dbReference>
<keyword evidence="1 3" id="KW-0732">Signal</keyword>
<feature type="chain" id="PRO_5032318899" description="J domain-containing protein" evidence="3">
    <location>
        <begin position="30"/>
        <end position="363"/>
    </location>
</feature>
<dbReference type="GO" id="GO:0005783">
    <property type="term" value="C:endoplasmic reticulum"/>
    <property type="evidence" value="ECO:0007669"/>
    <property type="project" value="TreeGrafter"/>
</dbReference>
<evidence type="ECO:0000256" key="2">
    <source>
        <dbReference type="ARBA" id="ARBA00023180"/>
    </source>
</evidence>
<dbReference type="InterPro" id="IPR036869">
    <property type="entry name" value="J_dom_sf"/>
</dbReference>
<dbReference type="InterPro" id="IPR051736">
    <property type="entry name" value="DnaJ-B11-like"/>
</dbReference>
<keyword evidence="6" id="KW-1185">Reference proteome</keyword>
<dbReference type="PANTHER" id="PTHR44298">
    <property type="entry name" value="DNAJ HOMOLOG SUBFAMILY B MEMBER 11"/>
    <property type="match status" value="1"/>
</dbReference>
<dbReference type="PRINTS" id="PR00625">
    <property type="entry name" value="JDOMAIN"/>
</dbReference>
<reference evidence="5" key="1">
    <citation type="submission" date="2021-02" db="EMBL/GenBank/DDBJ databases">
        <authorList>
            <person name="Nowell W R."/>
        </authorList>
    </citation>
    <scope>NUCLEOTIDE SEQUENCE</scope>
    <source>
        <strain evidence="5">Ploen Becks lab</strain>
    </source>
</reference>
<dbReference type="PROSITE" id="PS50076">
    <property type="entry name" value="DNAJ_2"/>
    <property type="match status" value="1"/>
</dbReference>
<dbReference type="Proteomes" id="UP000663879">
    <property type="component" value="Unassembled WGS sequence"/>
</dbReference>
<dbReference type="Pfam" id="PF01556">
    <property type="entry name" value="DnaJ_C"/>
    <property type="match status" value="1"/>
</dbReference>
<dbReference type="Pfam" id="PF00226">
    <property type="entry name" value="DnaJ"/>
    <property type="match status" value="1"/>
</dbReference>
<evidence type="ECO:0000259" key="4">
    <source>
        <dbReference type="PROSITE" id="PS50076"/>
    </source>
</evidence>
<dbReference type="EMBL" id="CAJNOC010000400">
    <property type="protein sequence ID" value="CAF0756176.1"/>
    <property type="molecule type" value="Genomic_DNA"/>
</dbReference>
<organism evidence="5 6">
    <name type="scientific">Brachionus calyciflorus</name>
    <dbReference type="NCBI Taxonomy" id="104777"/>
    <lineage>
        <taxon>Eukaryota</taxon>
        <taxon>Metazoa</taxon>
        <taxon>Spiralia</taxon>
        <taxon>Gnathifera</taxon>
        <taxon>Rotifera</taxon>
        <taxon>Eurotatoria</taxon>
        <taxon>Monogononta</taxon>
        <taxon>Pseudotrocha</taxon>
        <taxon>Ploima</taxon>
        <taxon>Brachionidae</taxon>
        <taxon>Brachionus</taxon>
    </lineage>
</organism>
<dbReference type="GO" id="GO:0051787">
    <property type="term" value="F:misfolded protein binding"/>
    <property type="evidence" value="ECO:0007669"/>
    <property type="project" value="TreeGrafter"/>
</dbReference>
<dbReference type="GO" id="GO:0051082">
    <property type="term" value="F:unfolded protein binding"/>
    <property type="evidence" value="ECO:0007669"/>
    <property type="project" value="InterPro"/>
</dbReference>
<dbReference type="PROSITE" id="PS00636">
    <property type="entry name" value="DNAJ_1"/>
    <property type="match status" value="1"/>
</dbReference>
<dbReference type="InterPro" id="IPR018253">
    <property type="entry name" value="DnaJ_domain_CS"/>
</dbReference>
<dbReference type="GO" id="GO:0006457">
    <property type="term" value="P:protein folding"/>
    <property type="evidence" value="ECO:0007669"/>
    <property type="project" value="InterPro"/>
</dbReference>
<feature type="domain" description="J" evidence="4">
    <location>
        <begin position="32"/>
        <end position="97"/>
    </location>
</feature>
<protein>
    <recommendedName>
        <fullName evidence="4">J domain-containing protein</fullName>
    </recommendedName>
</protein>
<keyword evidence="2" id="KW-0325">Glycoprotein</keyword>
<dbReference type="CDD" id="cd06257">
    <property type="entry name" value="DnaJ"/>
    <property type="match status" value="1"/>
</dbReference>
<feature type="signal peptide" evidence="3">
    <location>
        <begin position="1"/>
        <end position="29"/>
    </location>
</feature>
<dbReference type="Gene3D" id="2.60.260.20">
    <property type="entry name" value="Urease metallochaperone UreE, N-terminal domain"/>
    <property type="match status" value="2"/>
</dbReference>
<evidence type="ECO:0000256" key="3">
    <source>
        <dbReference type="SAM" id="SignalP"/>
    </source>
</evidence>
<dbReference type="FunFam" id="2.60.260.20:FF:000013">
    <property type="entry name" value="DnaJ subfamily B member 11"/>
    <property type="match status" value="1"/>
</dbReference>
<dbReference type="InterPro" id="IPR001623">
    <property type="entry name" value="DnaJ_domain"/>
</dbReference>
<evidence type="ECO:0000313" key="5">
    <source>
        <dbReference type="EMBL" id="CAF0756176.1"/>
    </source>
</evidence>
<dbReference type="SUPFAM" id="SSF46565">
    <property type="entry name" value="Chaperone J-domain"/>
    <property type="match status" value="1"/>
</dbReference>
<dbReference type="CDD" id="cd10747">
    <property type="entry name" value="DnaJ_C"/>
    <property type="match status" value="1"/>
</dbReference>